<dbReference type="GO" id="GO:0009401">
    <property type="term" value="P:phosphoenolpyruvate-dependent sugar phosphotransferase system"/>
    <property type="evidence" value="ECO:0007669"/>
    <property type="project" value="UniProtKB-KW"/>
</dbReference>
<evidence type="ECO:0000313" key="9">
    <source>
        <dbReference type="Proteomes" id="UP000553209"/>
    </source>
</evidence>
<reference evidence="8 9" key="1">
    <citation type="submission" date="2020-04" db="EMBL/GenBank/DDBJ databases">
        <title>MicrobeNet Type strains.</title>
        <authorList>
            <person name="Nicholson A.C."/>
        </authorList>
    </citation>
    <scope>NUCLEOTIDE SEQUENCE [LARGE SCALE GENOMIC DNA]</scope>
    <source>
        <strain evidence="8 9">ATCC 23612</strain>
    </source>
</reference>
<dbReference type="GO" id="GO:0016301">
    <property type="term" value="F:kinase activity"/>
    <property type="evidence" value="ECO:0007669"/>
    <property type="project" value="UniProtKB-KW"/>
</dbReference>
<keyword evidence="9" id="KW-1185">Reference proteome</keyword>
<evidence type="ECO:0000256" key="5">
    <source>
        <dbReference type="ARBA" id="ARBA00022683"/>
    </source>
</evidence>
<dbReference type="GO" id="GO:0005737">
    <property type="term" value="C:cytoplasm"/>
    <property type="evidence" value="ECO:0007669"/>
    <property type="project" value="UniProtKB-SubCell"/>
</dbReference>
<gene>
    <name evidence="8" type="ORF">HGB44_07555</name>
</gene>
<dbReference type="Proteomes" id="UP000553209">
    <property type="component" value="Unassembled WGS sequence"/>
</dbReference>
<evidence type="ECO:0000256" key="6">
    <source>
        <dbReference type="ARBA" id="ARBA00022777"/>
    </source>
</evidence>
<dbReference type="SUPFAM" id="SSF51261">
    <property type="entry name" value="Duplicated hybrid motif"/>
    <property type="match status" value="1"/>
</dbReference>
<evidence type="ECO:0000256" key="3">
    <source>
        <dbReference type="ARBA" id="ARBA00022597"/>
    </source>
</evidence>
<dbReference type="InterPro" id="IPR050890">
    <property type="entry name" value="PTS_EIIA_component"/>
</dbReference>
<keyword evidence="6" id="KW-0418">Kinase</keyword>
<keyword evidence="3 8" id="KW-0762">Sugar transport</keyword>
<comment type="caution">
    <text evidence="8">The sequence shown here is derived from an EMBL/GenBank/DDBJ whole genome shotgun (WGS) entry which is preliminary data.</text>
</comment>
<protein>
    <submittedName>
        <fullName evidence="8">PTS glucose transporter subunit IIA</fullName>
    </submittedName>
</protein>
<keyword evidence="5" id="KW-0598">Phosphotransferase system</keyword>
<evidence type="ECO:0000256" key="1">
    <source>
        <dbReference type="ARBA" id="ARBA00004496"/>
    </source>
</evidence>
<dbReference type="Pfam" id="PF00358">
    <property type="entry name" value="PTS_EIIA_1"/>
    <property type="match status" value="1"/>
</dbReference>
<proteinExistence type="predicted"/>
<dbReference type="AlphaFoldDB" id="A0A7X6MCY1"/>
<keyword evidence="4" id="KW-0808">Transferase</keyword>
<name>A0A7X6MCY1_9ACTN</name>
<dbReference type="EMBL" id="JAAXPG010000005">
    <property type="protein sequence ID" value="NKY97528.1"/>
    <property type="molecule type" value="Genomic_DNA"/>
</dbReference>
<evidence type="ECO:0000259" key="7">
    <source>
        <dbReference type="PROSITE" id="PS51093"/>
    </source>
</evidence>
<feature type="domain" description="PTS EIIA type-1" evidence="7">
    <location>
        <begin position="26"/>
        <end position="138"/>
    </location>
</feature>
<evidence type="ECO:0000256" key="4">
    <source>
        <dbReference type="ARBA" id="ARBA00022679"/>
    </source>
</evidence>
<evidence type="ECO:0000313" key="8">
    <source>
        <dbReference type="EMBL" id="NKY97528.1"/>
    </source>
</evidence>
<dbReference type="PANTHER" id="PTHR45008:SF1">
    <property type="entry name" value="PTS SYSTEM GLUCOSE-SPECIFIC EIIA COMPONENT"/>
    <property type="match status" value="1"/>
</dbReference>
<dbReference type="InterPro" id="IPR001127">
    <property type="entry name" value="PTS_EIIA_1_perm"/>
</dbReference>
<dbReference type="InterPro" id="IPR011055">
    <property type="entry name" value="Dup_hybrid_motif"/>
</dbReference>
<evidence type="ECO:0000256" key="2">
    <source>
        <dbReference type="ARBA" id="ARBA00022448"/>
    </source>
</evidence>
<dbReference type="RefSeq" id="WP_061080380.1">
    <property type="nucleotide sequence ID" value="NZ_JAAXPG010000005.1"/>
</dbReference>
<keyword evidence="2" id="KW-0813">Transport</keyword>
<dbReference type="Gene3D" id="2.70.70.10">
    <property type="entry name" value="Glucose Permease (Domain IIA)"/>
    <property type="match status" value="1"/>
</dbReference>
<sequence>MSDVIGTLRVLSPVPGTALSLETVPDPVFSQSMVGPGVAVHPEPGQEGGQEGVQDAVSPIAGTLVKLHPHAFVVMAPDHRRGVLVHLGIDTVQMAGEGFTLLAAEGDEVEPGTPVVRWSPGSVAAQGRPSVVPVVALDASPDALGDVVSGSVDRGDALFTWA</sequence>
<organism evidence="8 9">
    <name type="scientific">Nocardiopsis alborubida</name>
    <dbReference type="NCBI Taxonomy" id="146802"/>
    <lineage>
        <taxon>Bacteria</taxon>
        <taxon>Bacillati</taxon>
        <taxon>Actinomycetota</taxon>
        <taxon>Actinomycetes</taxon>
        <taxon>Streptosporangiales</taxon>
        <taxon>Nocardiopsidaceae</taxon>
        <taxon>Nocardiopsis</taxon>
    </lineage>
</organism>
<dbReference type="PROSITE" id="PS51093">
    <property type="entry name" value="PTS_EIIA_TYPE_1"/>
    <property type="match status" value="1"/>
</dbReference>
<dbReference type="PANTHER" id="PTHR45008">
    <property type="entry name" value="PTS SYSTEM GLUCOSE-SPECIFIC EIIA COMPONENT"/>
    <property type="match status" value="1"/>
</dbReference>
<comment type="subcellular location">
    <subcellularLocation>
        <location evidence="1">Cytoplasm</location>
    </subcellularLocation>
</comment>
<accession>A0A7X6MCY1</accession>